<dbReference type="PROSITE" id="PS51186">
    <property type="entry name" value="GNAT"/>
    <property type="match status" value="1"/>
</dbReference>
<comment type="subcellular location">
    <subcellularLocation>
        <location evidence="5">Cytoplasm</location>
    </subcellularLocation>
</comment>
<evidence type="ECO:0000256" key="2">
    <source>
        <dbReference type="ARBA" id="ARBA00022490"/>
    </source>
</evidence>
<proteinExistence type="inferred from homology"/>
<evidence type="ECO:0000256" key="5">
    <source>
        <dbReference type="RuleBase" id="RU363094"/>
    </source>
</evidence>
<reference evidence="7" key="1">
    <citation type="journal article" date="2014" name="Int. J. Syst. Evol. Microbiol.">
        <title>Complete genome sequence of Corynebacterium casei LMG S-19264T (=DSM 44701T), isolated from a smear-ripened cheese.</title>
        <authorList>
            <consortium name="US DOE Joint Genome Institute (JGI-PGF)"/>
            <person name="Walter F."/>
            <person name="Albersmeier A."/>
            <person name="Kalinowski J."/>
            <person name="Ruckert C."/>
        </authorList>
    </citation>
    <scope>NUCLEOTIDE SEQUENCE</scope>
    <source>
        <strain evidence="7">KCTC 22169</strain>
    </source>
</reference>
<dbReference type="RefSeq" id="WP_189609725.1">
    <property type="nucleotide sequence ID" value="NZ_BMXR01000006.1"/>
</dbReference>
<dbReference type="InterPro" id="IPR006464">
    <property type="entry name" value="AcTrfase_RimI/Ard1"/>
</dbReference>
<dbReference type="SUPFAM" id="SSF55729">
    <property type="entry name" value="Acyl-CoA N-acyltransferases (Nat)"/>
    <property type="match status" value="1"/>
</dbReference>
<dbReference type="EC" id="2.3.1.266" evidence="5"/>
<dbReference type="GO" id="GO:0005737">
    <property type="term" value="C:cytoplasm"/>
    <property type="evidence" value="ECO:0007669"/>
    <property type="project" value="UniProtKB-SubCell"/>
</dbReference>
<dbReference type="InterPro" id="IPR000182">
    <property type="entry name" value="GNAT_dom"/>
</dbReference>
<gene>
    <name evidence="7" type="ORF">GCM10007392_28250</name>
</gene>
<sequence>MRRLVRASVPDRDRLAAIDRSAGPHSWPETALSRALERQQVLTIEIDDDIVGFLVENRVLDETTLLHLAVGAEHQGRGHAGWALKAWLADLARSGQCRCLLEVRAGNQVAVRLYERLGFEDIGRRKGYYSSPEGAEDARVMAKRLTDIP</sequence>
<comment type="function">
    <text evidence="5">Acetylates the N-terminal alanine of ribosomal protein bS18.</text>
</comment>
<comment type="similarity">
    <text evidence="1 5">Belongs to the acetyltransferase family. RimI subfamily.</text>
</comment>
<comment type="catalytic activity">
    <reaction evidence="5">
        <text>N-terminal L-alanyl-[ribosomal protein bS18] + acetyl-CoA = N-terminal N(alpha)-acetyl-L-alanyl-[ribosomal protein bS18] + CoA + H(+)</text>
        <dbReference type="Rhea" id="RHEA:43756"/>
        <dbReference type="Rhea" id="RHEA-COMP:10676"/>
        <dbReference type="Rhea" id="RHEA-COMP:10677"/>
        <dbReference type="ChEBI" id="CHEBI:15378"/>
        <dbReference type="ChEBI" id="CHEBI:57287"/>
        <dbReference type="ChEBI" id="CHEBI:57288"/>
        <dbReference type="ChEBI" id="CHEBI:64718"/>
        <dbReference type="ChEBI" id="CHEBI:83683"/>
        <dbReference type="EC" id="2.3.1.266"/>
    </reaction>
</comment>
<dbReference type="InterPro" id="IPR016181">
    <property type="entry name" value="Acyl_CoA_acyltransferase"/>
</dbReference>
<name>A0A918ND33_9GAMM</name>
<dbReference type="AlphaFoldDB" id="A0A918ND33"/>
<keyword evidence="3" id="KW-0808">Transferase</keyword>
<dbReference type="PANTHER" id="PTHR43420">
    <property type="entry name" value="ACETYLTRANSFERASE"/>
    <property type="match status" value="1"/>
</dbReference>
<organism evidence="7 8">
    <name type="scientific">Saccharospirillum salsuginis</name>
    <dbReference type="NCBI Taxonomy" id="418750"/>
    <lineage>
        <taxon>Bacteria</taxon>
        <taxon>Pseudomonadati</taxon>
        <taxon>Pseudomonadota</taxon>
        <taxon>Gammaproteobacteria</taxon>
        <taxon>Oceanospirillales</taxon>
        <taxon>Saccharospirillaceae</taxon>
        <taxon>Saccharospirillum</taxon>
    </lineage>
</organism>
<evidence type="ECO:0000256" key="3">
    <source>
        <dbReference type="ARBA" id="ARBA00022679"/>
    </source>
</evidence>
<dbReference type="NCBIfam" id="TIGR01575">
    <property type="entry name" value="rimI"/>
    <property type="match status" value="1"/>
</dbReference>
<keyword evidence="4" id="KW-0012">Acyltransferase</keyword>
<evidence type="ECO:0000259" key="6">
    <source>
        <dbReference type="PROSITE" id="PS51186"/>
    </source>
</evidence>
<dbReference type="Proteomes" id="UP000626148">
    <property type="component" value="Unassembled WGS sequence"/>
</dbReference>
<dbReference type="GO" id="GO:0008999">
    <property type="term" value="F:protein-N-terminal-alanine acetyltransferase activity"/>
    <property type="evidence" value="ECO:0007669"/>
    <property type="project" value="UniProtKB-EC"/>
</dbReference>
<evidence type="ECO:0000256" key="1">
    <source>
        <dbReference type="ARBA" id="ARBA00005395"/>
    </source>
</evidence>
<dbReference type="PANTHER" id="PTHR43420:SF44">
    <property type="entry name" value="ACETYLTRANSFERASE YPEA"/>
    <property type="match status" value="1"/>
</dbReference>
<dbReference type="InterPro" id="IPR050680">
    <property type="entry name" value="YpeA/RimI_acetyltransf"/>
</dbReference>
<evidence type="ECO:0000313" key="8">
    <source>
        <dbReference type="Proteomes" id="UP000626148"/>
    </source>
</evidence>
<accession>A0A918ND33</accession>
<dbReference type="Pfam" id="PF00583">
    <property type="entry name" value="Acetyltransf_1"/>
    <property type="match status" value="1"/>
</dbReference>
<dbReference type="Gene3D" id="3.40.630.30">
    <property type="match status" value="1"/>
</dbReference>
<evidence type="ECO:0000256" key="4">
    <source>
        <dbReference type="ARBA" id="ARBA00023315"/>
    </source>
</evidence>
<keyword evidence="8" id="KW-1185">Reference proteome</keyword>
<comment type="caution">
    <text evidence="7">The sequence shown here is derived from an EMBL/GenBank/DDBJ whole genome shotgun (WGS) entry which is preliminary data.</text>
</comment>
<reference evidence="7" key="2">
    <citation type="submission" date="2020-09" db="EMBL/GenBank/DDBJ databases">
        <authorList>
            <person name="Sun Q."/>
            <person name="Kim S."/>
        </authorList>
    </citation>
    <scope>NUCLEOTIDE SEQUENCE</scope>
    <source>
        <strain evidence="7">KCTC 22169</strain>
    </source>
</reference>
<evidence type="ECO:0000313" key="7">
    <source>
        <dbReference type="EMBL" id="GGX58668.1"/>
    </source>
</evidence>
<dbReference type="EMBL" id="BMXR01000006">
    <property type="protein sequence ID" value="GGX58668.1"/>
    <property type="molecule type" value="Genomic_DNA"/>
</dbReference>
<feature type="domain" description="N-acetyltransferase" evidence="6">
    <location>
        <begin position="2"/>
        <end position="146"/>
    </location>
</feature>
<dbReference type="CDD" id="cd04301">
    <property type="entry name" value="NAT_SF"/>
    <property type="match status" value="1"/>
</dbReference>
<keyword evidence="2 5" id="KW-0963">Cytoplasm</keyword>
<protein>
    <recommendedName>
        <fullName evidence="5">[Ribosomal protein bS18]-alanine N-acetyltransferase</fullName>
        <ecNumber evidence="5">2.3.1.266</ecNumber>
    </recommendedName>
</protein>